<dbReference type="InterPro" id="IPR050553">
    <property type="entry name" value="Thioredoxin_ResA/DsbE_sf"/>
</dbReference>
<dbReference type="PANTHER" id="PTHR42852:SF6">
    <property type="entry name" value="THIOL:DISULFIDE INTERCHANGE PROTEIN DSBE"/>
    <property type="match status" value="1"/>
</dbReference>
<dbReference type="Gene3D" id="3.40.30.10">
    <property type="entry name" value="Glutaredoxin"/>
    <property type="match status" value="1"/>
</dbReference>
<evidence type="ECO:0000313" key="6">
    <source>
        <dbReference type="EMBL" id="MFC6284029.1"/>
    </source>
</evidence>
<keyword evidence="3" id="KW-1015">Disulfide bond</keyword>
<reference evidence="7" key="1">
    <citation type="journal article" date="2019" name="Int. J. Syst. Evol. Microbiol.">
        <title>The Global Catalogue of Microorganisms (GCM) 10K type strain sequencing project: providing services to taxonomists for standard genome sequencing and annotation.</title>
        <authorList>
            <consortium name="The Broad Institute Genomics Platform"/>
            <consortium name="The Broad Institute Genome Sequencing Center for Infectious Disease"/>
            <person name="Wu L."/>
            <person name="Ma J."/>
        </authorList>
    </citation>
    <scope>NUCLEOTIDE SEQUENCE [LARGE SCALE GENOMIC DNA]</scope>
    <source>
        <strain evidence="7">CCUG 39402</strain>
    </source>
</reference>
<gene>
    <name evidence="6" type="ORF">ACFQND_22615</name>
</gene>
<keyword evidence="4" id="KW-0676">Redox-active center</keyword>
<comment type="caution">
    <text evidence="6">The sequence shown here is derived from an EMBL/GenBank/DDBJ whole genome shotgun (WGS) entry which is preliminary data.</text>
</comment>
<dbReference type="InterPro" id="IPR036249">
    <property type="entry name" value="Thioredoxin-like_sf"/>
</dbReference>
<dbReference type="InterPro" id="IPR013766">
    <property type="entry name" value="Thioredoxin_domain"/>
</dbReference>
<dbReference type="PROSITE" id="PS51318">
    <property type="entry name" value="TAT"/>
    <property type="match status" value="1"/>
</dbReference>
<evidence type="ECO:0000256" key="4">
    <source>
        <dbReference type="ARBA" id="ARBA00023284"/>
    </source>
</evidence>
<dbReference type="RefSeq" id="WP_371439794.1">
    <property type="nucleotide sequence ID" value="NZ_JBHSRS010000084.1"/>
</dbReference>
<evidence type="ECO:0000313" key="7">
    <source>
        <dbReference type="Proteomes" id="UP001596270"/>
    </source>
</evidence>
<dbReference type="Pfam" id="PF00578">
    <property type="entry name" value="AhpC-TSA"/>
    <property type="match status" value="1"/>
</dbReference>
<comment type="subcellular location">
    <subcellularLocation>
        <location evidence="1">Cell envelope</location>
    </subcellularLocation>
</comment>
<dbReference type="Proteomes" id="UP001596270">
    <property type="component" value="Unassembled WGS sequence"/>
</dbReference>
<evidence type="ECO:0000256" key="3">
    <source>
        <dbReference type="ARBA" id="ARBA00023157"/>
    </source>
</evidence>
<dbReference type="CDD" id="cd02966">
    <property type="entry name" value="TlpA_like_family"/>
    <property type="match status" value="1"/>
</dbReference>
<evidence type="ECO:0000256" key="2">
    <source>
        <dbReference type="ARBA" id="ARBA00022748"/>
    </source>
</evidence>
<protein>
    <submittedName>
        <fullName evidence="6">TlpA disulfide reductase family protein</fullName>
    </submittedName>
</protein>
<name>A0ABW1U2Y3_9BURK</name>
<sequence>MATPMLTSPLTPRLTRRQLMRSALAGSTAFAVMPRPGAQGLTGPAYEVSAWTGPVSGFALVDTTGKTWRPADLRGRAVLLNFWASWCEPCRAEMPTLQQVADLYGPDKLLVLAINFKEPAARAIQFAKTTGVTMPVLLDVDGRAARQWGVKVFPTTLTIDSRGRPRQRVQGEVDWTSSAADKLITGLIQA</sequence>
<feature type="domain" description="Thioredoxin" evidence="5">
    <location>
        <begin position="49"/>
        <end position="190"/>
    </location>
</feature>
<dbReference type="PANTHER" id="PTHR42852">
    <property type="entry name" value="THIOL:DISULFIDE INTERCHANGE PROTEIN DSBE"/>
    <property type="match status" value="1"/>
</dbReference>
<keyword evidence="2" id="KW-0201">Cytochrome c-type biogenesis</keyword>
<dbReference type="PROSITE" id="PS00194">
    <property type="entry name" value="THIOREDOXIN_1"/>
    <property type="match status" value="1"/>
</dbReference>
<dbReference type="EMBL" id="JBHSRS010000084">
    <property type="protein sequence ID" value="MFC6284029.1"/>
    <property type="molecule type" value="Genomic_DNA"/>
</dbReference>
<dbReference type="InterPro" id="IPR006311">
    <property type="entry name" value="TAT_signal"/>
</dbReference>
<organism evidence="6 7">
    <name type="scientific">Polaromonas aquatica</name>
    <dbReference type="NCBI Taxonomy" id="332657"/>
    <lineage>
        <taxon>Bacteria</taxon>
        <taxon>Pseudomonadati</taxon>
        <taxon>Pseudomonadota</taxon>
        <taxon>Betaproteobacteria</taxon>
        <taxon>Burkholderiales</taxon>
        <taxon>Comamonadaceae</taxon>
        <taxon>Polaromonas</taxon>
    </lineage>
</organism>
<dbReference type="InterPro" id="IPR000866">
    <property type="entry name" value="AhpC/TSA"/>
</dbReference>
<dbReference type="InterPro" id="IPR017937">
    <property type="entry name" value="Thioredoxin_CS"/>
</dbReference>
<keyword evidence="7" id="KW-1185">Reference proteome</keyword>
<dbReference type="SUPFAM" id="SSF52833">
    <property type="entry name" value="Thioredoxin-like"/>
    <property type="match status" value="1"/>
</dbReference>
<proteinExistence type="predicted"/>
<dbReference type="PROSITE" id="PS51352">
    <property type="entry name" value="THIOREDOXIN_2"/>
    <property type="match status" value="1"/>
</dbReference>
<evidence type="ECO:0000259" key="5">
    <source>
        <dbReference type="PROSITE" id="PS51352"/>
    </source>
</evidence>
<accession>A0ABW1U2Y3</accession>
<evidence type="ECO:0000256" key="1">
    <source>
        <dbReference type="ARBA" id="ARBA00004196"/>
    </source>
</evidence>